<dbReference type="InterPro" id="IPR000639">
    <property type="entry name" value="Epox_hydrolase-like"/>
</dbReference>
<evidence type="ECO:0000313" key="2">
    <source>
        <dbReference type="EMBL" id="MFC5006138.1"/>
    </source>
</evidence>
<proteinExistence type="predicted"/>
<evidence type="ECO:0000259" key="1">
    <source>
        <dbReference type="Pfam" id="PF00561"/>
    </source>
</evidence>
<evidence type="ECO:0000313" key="3">
    <source>
        <dbReference type="Proteomes" id="UP001595912"/>
    </source>
</evidence>
<feature type="domain" description="AB hydrolase-1" evidence="1">
    <location>
        <begin position="15"/>
        <end position="242"/>
    </location>
</feature>
<name>A0ABV9WGH8_9ACTN</name>
<dbReference type="PANTHER" id="PTHR43798:SF33">
    <property type="entry name" value="HYDROLASE, PUTATIVE (AFU_ORTHOLOGUE AFUA_2G14860)-RELATED"/>
    <property type="match status" value="1"/>
</dbReference>
<dbReference type="EMBL" id="JBHSIU010000091">
    <property type="protein sequence ID" value="MFC5006138.1"/>
    <property type="molecule type" value="Genomic_DNA"/>
</dbReference>
<organism evidence="2 3">
    <name type="scientific">Dactylosporangium cerinum</name>
    <dbReference type="NCBI Taxonomy" id="1434730"/>
    <lineage>
        <taxon>Bacteria</taxon>
        <taxon>Bacillati</taxon>
        <taxon>Actinomycetota</taxon>
        <taxon>Actinomycetes</taxon>
        <taxon>Micromonosporales</taxon>
        <taxon>Micromonosporaceae</taxon>
        <taxon>Dactylosporangium</taxon>
    </lineage>
</organism>
<gene>
    <name evidence="2" type="ORF">ACFPIJ_51015</name>
</gene>
<dbReference type="PANTHER" id="PTHR43798">
    <property type="entry name" value="MONOACYLGLYCEROL LIPASE"/>
    <property type="match status" value="1"/>
</dbReference>
<dbReference type="Gene3D" id="3.40.50.1820">
    <property type="entry name" value="alpha/beta hydrolase"/>
    <property type="match status" value="1"/>
</dbReference>
<comment type="caution">
    <text evidence="2">The sequence shown here is derived from an EMBL/GenBank/DDBJ whole genome shotgun (WGS) entry which is preliminary data.</text>
</comment>
<dbReference type="GO" id="GO:0016787">
    <property type="term" value="F:hydrolase activity"/>
    <property type="evidence" value="ECO:0007669"/>
    <property type="project" value="UniProtKB-KW"/>
</dbReference>
<keyword evidence="3" id="KW-1185">Reference proteome</keyword>
<dbReference type="Pfam" id="PF00561">
    <property type="entry name" value="Abhydrolase_1"/>
    <property type="match status" value="1"/>
</dbReference>
<dbReference type="InterPro" id="IPR000073">
    <property type="entry name" value="AB_hydrolase_1"/>
</dbReference>
<dbReference type="RefSeq" id="WP_380126742.1">
    <property type="nucleotide sequence ID" value="NZ_JBHSIU010000091.1"/>
</dbReference>
<dbReference type="InterPro" id="IPR050266">
    <property type="entry name" value="AB_hydrolase_sf"/>
</dbReference>
<dbReference type="Proteomes" id="UP001595912">
    <property type="component" value="Unassembled WGS sequence"/>
</dbReference>
<keyword evidence="2" id="KW-0378">Hydrolase</keyword>
<reference evidence="3" key="1">
    <citation type="journal article" date="2019" name="Int. J. Syst. Evol. Microbiol.">
        <title>The Global Catalogue of Microorganisms (GCM) 10K type strain sequencing project: providing services to taxonomists for standard genome sequencing and annotation.</title>
        <authorList>
            <consortium name="The Broad Institute Genomics Platform"/>
            <consortium name="The Broad Institute Genome Sequencing Center for Infectious Disease"/>
            <person name="Wu L."/>
            <person name="Ma J."/>
        </authorList>
    </citation>
    <scope>NUCLEOTIDE SEQUENCE [LARGE SCALE GENOMIC DNA]</scope>
    <source>
        <strain evidence="3">CGMCC 4.7152</strain>
    </source>
</reference>
<dbReference type="PRINTS" id="PR00412">
    <property type="entry name" value="EPOXHYDRLASE"/>
</dbReference>
<protein>
    <submittedName>
        <fullName evidence="2">Alpha/beta fold hydrolase</fullName>
    </submittedName>
</protein>
<accession>A0ABV9WGH8</accession>
<dbReference type="SUPFAM" id="SSF53474">
    <property type="entry name" value="alpha/beta-Hydrolases"/>
    <property type="match status" value="1"/>
</dbReference>
<sequence length="267" mass="29470">MSLHVYRFGPQTGRAIVAVHGLKGYGGRWRVFAEEQLSDFQVIAPDLRGHGLSPGEPPWTLEQHAQDVLDVLDRHGLGQAPVLGHSLGATVAVYLARLAPERVDRLVLLDPGMALPGPLAERRARDALYVPTFDNPEEAVAERARFWPREAHRLVREEVANHLGCGSDRRWRWRYSVPAAVTAYSELARPAVTPPAHIPTLLAVAGRHDAANPSYPDACRRVLNRFAVVELDCGHHIHLERPVEAGRLIRDFLAEAASGPPVPDEAR</sequence>
<dbReference type="PRINTS" id="PR00111">
    <property type="entry name" value="ABHYDROLASE"/>
</dbReference>
<dbReference type="InterPro" id="IPR029058">
    <property type="entry name" value="AB_hydrolase_fold"/>
</dbReference>